<evidence type="ECO:0000256" key="1">
    <source>
        <dbReference type="ARBA" id="ARBA00004141"/>
    </source>
</evidence>
<feature type="transmembrane region" description="Helical" evidence="5">
    <location>
        <begin position="6"/>
        <end position="26"/>
    </location>
</feature>
<evidence type="ECO:0000256" key="2">
    <source>
        <dbReference type="ARBA" id="ARBA00022692"/>
    </source>
</evidence>
<feature type="transmembrane region" description="Helical" evidence="5">
    <location>
        <begin position="67"/>
        <end position="88"/>
    </location>
</feature>
<dbReference type="EMBL" id="JBBMRA010000002">
    <property type="protein sequence ID" value="MEM5535467.1"/>
    <property type="molecule type" value="Genomic_DNA"/>
</dbReference>
<keyword evidence="2 5" id="KW-0812">Transmembrane</keyword>
<feature type="transmembrane region" description="Helical" evidence="5">
    <location>
        <begin position="263"/>
        <end position="283"/>
    </location>
</feature>
<evidence type="ECO:0000313" key="6">
    <source>
        <dbReference type="EMBL" id="MEM5535467.1"/>
    </source>
</evidence>
<dbReference type="RefSeq" id="WP_342853750.1">
    <property type="nucleotide sequence ID" value="NZ_JBBMRA010000002.1"/>
</dbReference>
<evidence type="ECO:0000256" key="3">
    <source>
        <dbReference type="ARBA" id="ARBA00022989"/>
    </source>
</evidence>
<dbReference type="Proteomes" id="UP001449225">
    <property type="component" value="Unassembled WGS sequence"/>
</dbReference>
<comment type="subcellular location">
    <subcellularLocation>
        <location evidence="1">Membrane</location>
        <topology evidence="1">Multi-pass membrane protein</topology>
    </subcellularLocation>
</comment>
<evidence type="ECO:0000256" key="4">
    <source>
        <dbReference type="ARBA" id="ARBA00023136"/>
    </source>
</evidence>
<evidence type="ECO:0000313" key="7">
    <source>
        <dbReference type="Proteomes" id="UP001449225"/>
    </source>
</evidence>
<evidence type="ECO:0000256" key="5">
    <source>
        <dbReference type="SAM" id="Phobius"/>
    </source>
</evidence>
<feature type="transmembrane region" description="Helical" evidence="5">
    <location>
        <begin position="170"/>
        <end position="190"/>
    </location>
</feature>
<keyword evidence="3 5" id="KW-1133">Transmembrane helix</keyword>
<feature type="transmembrane region" description="Helical" evidence="5">
    <location>
        <begin position="202"/>
        <end position="221"/>
    </location>
</feature>
<dbReference type="Gene3D" id="1.20.1530.20">
    <property type="match status" value="1"/>
</dbReference>
<dbReference type="InterPro" id="IPR002657">
    <property type="entry name" value="BilAc:Na_symport/Acr3"/>
</dbReference>
<protein>
    <submittedName>
        <fullName evidence="6">Bile acid:sodium symporter family protein</fullName>
    </submittedName>
</protein>
<accession>A0ABU9TQE1</accession>
<dbReference type="PANTHER" id="PTHR10361:SF24">
    <property type="entry name" value="P3 PROTEIN"/>
    <property type="match status" value="1"/>
</dbReference>
<dbReference type="PANTHER" id="PTHR10361">
    <property type="entry name" value="SODIUM-BILE ACID COTRANSPORTER"/>
    <property type="match status" value="1"/>
</dbReference>
<feature type="transmembrane region" description="Helical" evidence="5">
    <location>
        <begin position="233"/>
        <end position="257"/>
    </location>
</feature>
<proteinExistence type="predicted"/>
<keyword evidence="4 5" id="KW-0472">Membrane</keyword>
<dbReference type="InterPro" id="IPR038770">
    <property type="entry name" value="Na+/solute_symporter_sf"/>
</dbReference>
<feature type="transmembrane region" description="Helical" evidence="5">
    <location>
        <begin position="38"/>
        <end position="61"/>
    </location>
</feature>
<dbReference type="Pfam" id="PF01758">
    <property type="entry name" value="SBF"/>
    <property type="match status" value="1"/>
</dbReference>
<sequence length="293" mass="31582">MENGIAIQVVLPLALFTIMLGVGMSLRVSEFSLLWRKPAVVLVGVLSQLLLLPLLGWVVVLCFQLPPVLAVGVMILTFAPGGATSNMITYLSRGDTALSVCLTAVSGLITPFTMPILTVLTVSYWMGEEAAIEFPVMITMVKLLLISLLPALLGTLIHHRWPAFCGRIEPYVKVMACLFLVLVVFGIVKANWVELPTLVLELGPAVVVLVSLAMLLGYGVARQMRLTTEQGITMAVEVGIQNAAMALLVTGGILHNAEMSASALIYGVLMNIPAFGLITYRFFTARTLLKRSV</sequence>
<feature type="transmembrane region" description="Helical" evidence="5">
    <location>
        <begin position="137"/>
        <end position="158"/>
    </location>
</feature>
<reference evidence="6 7" key="1">
    <citation type="submission" date="2024-03" db="EMBL/GenBank/DDBJ databases">
        <title>Community enrichment and isolation of bacterial strains for fucoidan degradation.</title>
        <authorList>
            <person name="Sichert A."/>
        </authorList>
    </citation>
    <scope>NUCLEOTIDE SEQUENCE [LARGE SCALE GENOMIC DNA]</scope>
    <source>
        <strain evidence="6 7">AS76</strain>
    </source>
</reference>
<feature type="transmembrane region" description="Helical" evidence="5">
    <location>
        <begin position="100"/>
        <end position="125"/>
    </location>
</feature>
<gene>
    <name evidence="6" type="ORF">WNY58_03575</name>
</gene>
<dbReference type="InterPro" id="IPR004710">
    <property type="entry name" value="Bilac:Na_transpt"/>
</dbReference>
<name>A0ABU9TQE1_9GAMM</name>
<comment type="caution">
    <text evidence="6">The sequence shown here is derived from an EMBL/GenBank/DDBJ whole genome shotgun (WGS) entry which is preliminary data.</text>
</comment>
<keyword evidence="7" id="KW-1185">Reference proteome</keyword>
<organism evidence="6 7">
    <name type="scientific">Neptuniibacter pectenicola</name>
    <dbReference type="NCBI Taxonomy" id="1806669"/>
    <lineage>
        <taxon>Bacteria</taxon>
        <taxon>Pseudomonadati</taxon>
        <taxon>Pseudomonadota</taxon>
        <taxon>Gammaproteobacteria</taxon>
        <taxon>Oceanospirillales</taxon>
        <taxon>Oceanospirillaceae</taxon>
        <taxon>Neptuniibacter</taxon>
    </lineage>
</organism>